<protein>
    <recommendedName>
        <fullName evidence="6">P53 and DNA damage-regulated protein 1</fullName>
    </recommendedName>
</protein>
<sequence>MGTTMLKLQDALSETERLGERFLDVRAQMVALDKQRQENREALTAVRKQQDDKVWLQRGSTGLWKLPKQRAIEHLEQDQKHIDQQLDELTRELKKLTALLADKGAGPAVGPGMLNAMLHLRDTEAERDSDDEDD</sequence>
<dbReference type="SUPFAM" id="SSF46579">
    <property type="entry name" value="Prefoldin"/>
    <property type="match status" value="1"/>
</dbReference>
<dbReference type="Gene3D" id="1.10.287.370">
    <property type="match status" value="1"/>
</dbReference>
<comment type="subcellular location">
    <subcellularLocation>
        <location evidence="1">Cytoplasm</location>
    </subcellularLocation>
</comment>
<feature type="coiled-coil region" evidence="4">
    <location>
        <begin position="32"/>
        <end position="99"/>
    </location>
</feature>
<dbReference type="AlphaFoldDB" id="A0A7S0R1T5"/>
<dbReference type="EMBL" id="HBFB01002009">
    <property type="protein sequence ID" value="CAD8664703.1"/>
    <property type="molecule type" value="Transcribed_RNA"/>
</dbReference>
<dbReference type="InterPro" id="IPR030482">
    <property type="entry name" value="PDRG1"/>
</dbReference>
<dbReference type="CDD" id="cd22860">
    <property type="entry name" value="PDRG1"/>
    <property type="match status" value="1"/>
</dbReference>
<evidence type="ECO:0000313" key="5">
    <source>
        <dbReference type="EMBL" id="CAD8664703.1"/>
    </source>
</evidence>
<dbReference type="GO" id="GO:0006457">
    <property type="term" value="P:protein folding"/>
    <property type="evidence" value="ECO:0007669"/>
    <property type="project" value="UniProtKB-ARBA"/>
</dbReference>
<dbReference type="GO" id="GO:0005737">
    <property type="term" value="C:cytoplasm"/>
    <property type="evidence" value="ECO:0007669"/>
    <property type="project" value="UniProtKB-SubCell"/>
</dbReference>
<evidence type="ECO:0000256" key="3">
    <source>
        <dbReference type="ARBA" id="ARBA00023186"/>
    </source>
</evidence>
<keyword evidence="2" id="KW-0963">Cytoplasm</keyword>
<accession>A0A7S0R1T5</accession>
<dbReference type="InterPro" id="IPR009053">
    <property type="entry name" value="Prefoldin"/>
</dbReference>
<proteinExistence type="predicted"/>
<evidence type="ECO:0000256" key="4">
    <source>
        <dbReference type="SAM" id="Coils"/>
    </source>
</evidence>
<reference evidence="5" key="1">
    <citation type="submission" date="2021-01" db="EMBL/GenBank/DDBJ databases">
        <authorList>
            <person name="Corre E."/>
            <person name="Pelletier E."/>
            <person name="Niang G."/>
            <person name="Scheremetjew M."/>
            <person name="Finn R."/>
            <person name="Kale V."/>
            <person name="Holt S."/>
            <person name="Cochrane G."/>
            <person name="Meng A."/>
            <person name="Brown T."/>
            <person name="Cohen L."/>
        </authorList>
    </citation>
    <scope>NUCLEOTIDE SEQUENCE</scope>
    <source>
        <strain evidence="5">SAG 11-49</strain>
    </source>
</reference>
<gene>
    <name evidence="5" type="ORF">CLEI1391_LOCUS1051</name>
</gene>
<name>A0A7S0R1T5_9CHLO</name>
<keyword evidence="3" id="KW-0143">Chaperone</keyword>
<evidence type="ECO:0008006" key="6">
    <source>
        <dbReference type="Google" id="ProtNLM"/>
    </source>
</evidence>
<dbReference type="GO" id="GO:0009409">
    <property type="term" value="P:response to cold"/>
    <property type="evidence" value="ECO:0007669"/>
    <property type="project" value="UniProtKB-ARBA"/>
</dbReference>
<keyword evidence="4" id="KW-0175">Coiled coil</keyword>
<evidence type="ECO:0000256" key="2">
    <source>
        <dbReference type="ARBA" id="ARBA00022490"/>
    </source>
</evidence>
<evidence type="ECO:0000256" key="1">
    <source>
        <dbReference type="ARBA" id="ARBA00004496"/>
    </source>
</evidence>
<dbReference type="PANTHER" id="PTHR21162:SF0">
    <property type="entry name" value="P53 AND DNA DAMAGE-REGULATED PROTEIN 1"/>
    <property type="match status" value="1"/>
</dbReference>
<dbReference type="PANTHER" id="PTHR21162">
    <property type="entry name" value="P53 AND DNA DAMAGE-REGULATED PROTEIN"/>
    <property type="match status" value="1"/>
</dbReference>
<organism evidence="5">
    <name type="scientific">Chlamydomonas leiostraca</name>
    <dbReference type="NCBI Taxonomy" id="1034604"/>
    <lineage>
        <taxon>Eukaryota</taxon>
        <taxon>Viridiplantae</taxon>
        <taxon>Chlorophyta</taxon>
        <taxon>core chlorophytes</taxon>
        <taxon>Chlorophyceae</taxon>
        <taxon>CS clade</taxon>
        <taxon>Chlamydomonadales</taxon>
        <taxon>Chlamydomonadaceae</taxon>
        <taxon>Chlamydomonas</taxon>
    </lineage>
</organism>